<evidence type="ECO:0000313" key="1">
    <source>
        <dbReference type="EMBL" id="AXA37531.1"/>
    </source>
</evidence>
<proteinExistence type="predicted"/>
<dbReference type="EMBL" id="CP030759">
    <property type="protein sequence ID" value="AXA37531.1"/>
    <property type="molecule type" value="Genomic_DNA"/>
</dbReference>
<organism evidence="1 2">
    <name type="scientific">Sumerlaea chitinivorans</name>
    <dbReference type="NCBI Taxonomy" id="2250252"/>
    <lineage>
        <taxon>Bacteria</taxon>
        <taxon>Candidatus Sumerlaeota</taxon>
        <taxon>Candidatus Sumerlaeia</taxon>
        <taxon>Candidatus Sumerlaeales</taxon>
        <taxon>Candidatus Sumerlaeaceae</taxon>
        <taxon>Candidatus Sumerlaea</taxon>
    </lineage>
</organism>
<protein>
    <submittedName>
        <fullName evidence="1">Uncharacterized protein</fullName>
    </submittedName>
</protein>
<name>A0A2Z4Y8G3_SUMC1</name>
<sequence>MGARIEERLASVLRGLAELYDLPLGELIEQVFLTAMEGQNFFAGGRGVIPPEVAQKIKALKSVYGVGYSAAEILRPNRKPKL</sequence>
<reference evidence="1 2" key="1">
    <citation type="submission" date="2018-05" db="EMBL/GenBank/DDBJ databases">
        <title>A metagenomic window into the 2 km-deep terrestrial subsurface aquifer revealed taxonomically and functionally diverse microbial community comprising novel uncultured bacterial lineages.</title>
        <authorList>
            <person name="Kadnikov V.V."/>
            <person name="Mardanov A.V."/>
            <person name="Beletsky A.V."/>
            <person name="Banks D."/>
            <person name="Pimenov N.V."/>
            <person name="Frank Y.A."/>
            <person name="Karnachuk O.V."/>
            <person name="Ravin N.V."/>
        </authorList>
    </citation>
    <scope>NUCLEOTIDE SEQUENCE [LARGE SCALE GENOMIC DNA]</scope>
    <source>
        <strain evidence="1">BY</strain>
    </source>
</reference>
<dbReference type="Proteomes" id="UP000262583">
    <property type="component" value="Chromosome"/>
</dbReference>
<gene>
    <name evidence="1" type="ORF">BRCON_2789</name>
</gene>
<dbReference type="KEGG" id="schv:BRCON_2789"/>
<accession>A0A2Z4Y8G3</accession>
<evidence type="ECO:0000313" key="2">
    <source>
        <dbReference type="Proteomes" id="UP000262583"/>
    </source>
</evidence>
<dbReference type="AlphaFoldDB" id="A0A2Z4Y8G3"/>